<protein>
    <recommendedName>
        <fullName evidence="1">Reverse transcriptase domain-containing protein</fullName>
    </recommendedName>
</protein>
<dbReference type="Pfam" id="PF00078">
    <property type="entry name" value="RVT_1"/>
    <property type="match status" value="1"/>
</dbReference>
<name>A0A8H3L1Z5_9GLOM</name>
<reference evidence="2" key="1">
    <citation type="submission" date="2019-10" db="EMBL/GenBank/DDBJ databases">
        <title>Conservation and host-specific expression of non-tandemly repeated heterogenous ribosome RNA gene in arbuscular mycorrhizal fungi.</title>
        <authorList>
            <person name="Maeda T."/>
            <person name="Kobayashi Y."/>
            <person name="Nakagawa T."/>
            <person name="Ezawa T."/>
            <person name="Yamaguchi K."/>
            <person name="Bino T."/>
            <person name="Nishimoto Y."/>
            <person name="Shigenobu S."/>
            <person name="Kawaguchi M."/>
        </authorList>
    </citation>
    <scope>NUCLEOTIDE SEQUENCE</scope>
    <source>
        <strain evidence="2">HR1</strain>
    </source>
</reference>
<dbReference type="SUPFAM" id="SSF56219">
    <property type="entry name" value="DNase I-like"/>
    <property type="match status" value="1"/>
</dbReference>
<proteinExistence type="predicted"/>
<dbReference type="InterPro" id="IPR036691">
    <property type="entry name" value="Endo/exonu/phosph_ase_sf"/>
</dbReference>
<sequence length="651" mass="76334">MLNIIGTYLPPLSSETKYKSVMPECLKELKRLTDHQEWNQNKNFNIILGDLNIDWNKDSARRTHANMLAQLLKAKNLKDCFKTLLFEPENTYHSGSTSTRIDYIYGNNNVINNTANLTNENTDQFYSSDHNIVSCYLATHNLFNIKTQPTNSHWLDYANKTTSYDHKRHLNETYTTKKPECWNNYTQQLNTLLNNTKTQYYNITQQYHLKVLNQQTTSPPTTNQQQFTKEKIVYLKQMEKHFAYNKFWQTSTLTKLKRLSLIFNHEYNWPTTITQNTIDHITYNLTLLKSLINETFNKETSKWKLNNINNAITSREQNYKLSPTKLLNSILERTPNKINLEKIVIQDEDTQNTILITNPELIEQETIHHFQTISYSTNDANTPYYSTIQDLPSSWQEIYQPKHTSQINRDLLLKPISQDKLTTIIKDLPNNKMAGSNGLTYEIWKKFSKNHYDIIINLFNDILKLNTIPSRWQEALLYLIPKPEYWNCDLTKTWPIILLDTLRKIFTKILTQRLQQYLTNTSILQKTNQAGLHGSSTMEIIFKIQTIIDYHKDTNIIQSPFYIMIQDLSKAYNRVNLSLLDLALKRIGLPASFTTIIINLFKNHKNSIILPTLLSESYDLKMGIIQGEVCSPLLWITYYDLLFEVIEKSKT</sequence>
<evidence type="ECO:0000313" key="3">
    <source>
        <dbReference type="Proteomes" id="UP000615446"/>
    </source>
</evidence>
<dbReference type="PROSITE" id="PS50878">
    <property type="entry name" value="RT_POL"/>
    <property type="match status" value="1"/>
</dbReference>
<evidence type="ECO:0000313" key="2">
    <source>
        <dbReference type="EMBL" id="GES79134.1"/>
    </source>
</evidence>
<organism evidence="2 3">
    <name type="scientific">Rhizophagus clarus</name>
    <dbReference type="NCBI Taxonomy" id="94130"/>
    <lineage>
        <taxon>Eukaryota</taxon>
        <taxon>Fungi</taxon>
        <taxon>Fungi incertae sedis</taxon>
        <taxon>Mucoromycota</taxon>
        <taxon>Glomeromycotina</taxon>
        <taxon>Glomeromycetes</taxon>
        <taxon>Glomerales</taxon>
        <taxon>Glomeraceae</taxon>
        <taxon>Rhizophagus</taxon>
    </lineage>
</organism>
<feature type="domain" description="Reverse transcriptase" evidence="1">
    <location>
        <begin position="461"/>
        <end position="651"/>
    </location>
</feature>
<dbReference type="OrthoDB" id="2205812at2759"/>
<dbReference type="AlphaFoldDB" id="A0A8H3L1Z5"/>
<accession>A0A8H3L1Z5</accession>
<dbReference type="Proteomes" id="UP000615446">
    <property type="component" value="Unassembled WGS sequence"/>
</dbReference>
<evidence type="ECO:0000259" key="1">
    <source>
        <dbReference type="PROSITE" id="PS50878"/>
    </source>
</evidence>
<dbReference type="Gene3D" id="3.60.10.10">
    <property type="entry name" value="Endonuclease/exonuclease/phosphatase"/>
    <property type="match status" value="1"/>
</dbReference>
<dbReference type="EMBL" id="BLAL01000043">
    <property type="protein sequence ID" value="GES79134.1"/>
    <property type="molecule type" value="Genomic_DNA"/>
</dbReference>
<comment type="caution">
    <text evidence="2">The sequence shown here is derived from an EMBL/GenBank/DDBJ whole genome shotgun (WGS) entry which is preliminary data.</text>
</comment>
<gene>
    <name evidence="2" type="ORF">RCL2_000644700</name>
</gene>
<dbReference type="InterPro" id="IPR000477">
    <property type="entry name" value="RT_dom"/>
</dbReference>
<dbReference type="PANTHER" id="PTHR19446">
    <property type="entry name" value="REVERSE TRANSCRIPTASES"/>
    <property type="match status" value="1"/>
</dbReference>